<dbReference type="PANTHER" id="PTHR12418:SF19">
    <property type="entry name" value="ACYL-COENZYME A THIOESTERASE THEM4"/>
    <property type="match status" value="1"/>
</dbReference>
<dbReference type="OrthoDB" id="3474675at2"/>
<evidence type="ECO:0000256" key="11">
    <source>
        <dbReference type="ARBA" id="ARBA00023136"/>
    </source>
</evidence>
<keyword evidence="5" id="KW-0963">Cytoplasm</keyword>
<gene>
    <name evidence="25" type="ORF">FNH06_36960</name>
</gene>
<evidence type="ECO:0000256" key="4">
    <source>
        <dbReference type="ARBA" id="ARBA00022475"/>
    </source>
</evidence>
<proteinExistence type="inferred from homology"/>
<evidence type="ECO:0000256" key="10">
    <source>
        <dbReference type="ARBA" id="ARBA00023098"/>
    </source>
</evidence>
<dbReference type="InterPro" id="IPR006683">
    <property type="entry name" value="Thioestr_dom"/>
</dbReference>
<comment type="catalytic activity">
    <reaction evidence="23">
        <text>tetradecanoyl-CoA + H2O = tetradecanoate + CoA + H(+)</text>
        <dbReference type="Rhea" id="RHEA:40119"/>
        <dbReference type="ChEBI" id="CHEBI:15377"/>
        <dbReference type="ChEBI" id="CHEBI:15378"/>
        <dbReference type="ChEBI" id="CHEBI:30807"/>
        <dbReference type="ChEBI" id="CHEBI:57287"/>
        <dbReference type="ChEBI" id="CHEBI:57385"/>
    </reaction>
    <physiologicalReaction direction="left-to-right" evidence="23">
        <dbReference type="Rhea" id="RHEA:40120"/>
    </physiologicalReaction>
</comment>
<keyword evidence="8" id="KW-0276">Fatty acid metabolism</keyword>
<dbReference type="SUPFAM" id="SSF54637">
    <property type="entry name" value="Thioesterase/thiol ester dehydrase-isomerase"/>
    <property type="match status" value="1"/>
</dbReference>
<dbReference type="PANTHER" id="PTHR12418">
    <property type="entry name" value="ACYL-COENZYME A THIOESTERASE THEM4"/>
    <property type="match status" value="1"/>
</dbReference>
<evidence type="ECO:0000256" key="13">
    <source>
        <dbReference type="ARBA" id="ARBA00035852"/>
    </source>
</evidence>
<comment type="caution">
    <text evidence="25">The sequence shown here is derived from an EMBL/GenBank/DDBJ whole genome shotgun (WGS) entry which is preliminary data.</text>
</comment>
<evidence type="ECO:0000256" key="14">
    <source>
        <dbReference type="ARBA" id="ARBA00037002"/>
    </source>
</evidence>
<evidence type="ECO:0000256" key="21">
    <source>
        <dbReference type="ARBA" id="ARBA00047969"/>
    </source>
</evidence>
<evidence type="ECO:0000256" key="12">
    <source>
        <dbReference type="ARBA" id="ARBA00023273"/>
    </source>
</evidence>
<dbReference type="Pfam" id="PF03061">
    <property type="entry name" value="4HBT"/>
    <property type="match status" value="1"/>
</dbReference>
<evidence type="ECO:0000256" key="3">
    <source>
        <dbReference type="ARBA" id="ARBA00004632"/>
    </source>
</evidence>
<evidence type="ECO:0000256" key="15">
    <source>
        <dbReference type="ARBA" id="ARBA00038456"/>
    </source>
</evidence>
<evidence type="ECO:0000256" key="1">
    <source>
        <dbReference type="ARBA" id="ARBA00004170"/>
    </source>
</evidence>
<sequence length="177" mass="19179">MIEALRLLQARMTGAGPPPETVTETAETLEKLAAALEPFTVPEAAQIVGHRTDLPGRGQAMAPPVHIEEWDEEHVLGHVTFSRFYLGGNGAVHGGAIPLAFDEVMGRLANTGRPRARTAYLHVNYRKITPVGSRLRVEARFEREEGRKRILAGALVDGETVVADAEGLFVTLKPGQP</sequence>
<dbReference type="GO" id="GO:0005737">
    <property type="term" value="C:cytoplasm"/>
    <property type="evidence" value="ECO:0007669"/>
    <property type="project" value="UniProtKB-SubCell"/>
</dbReference>
<evidence type="ECO:0000256" key="17">
    <source>
        <dbReference type="ARBA" id="ARBA00040123"/>
    </source>
</evidence>
<evidence type="ECO:0000256" key="2">
    <source>
        <dbReference type="ARBA" id="ARBA00004496"/>
    </source>
</evidence>
<reference evidence="25 26" key="1">
    <citation type="submission" date="2019-07" db="EMBL/GenBank/DDBJ databases">
        <title>New species of Amycolatopsis and Streptomyces.</title>
        <authorList>
            <person name="Duangmal K."/>
            <person name="Teo W.F.A."/>
            <person name="Lipun K."/>
        </authorList>
    </citation>
    <scope>NUCLEOTIDE SEQUENCE [LARGE SCALE GENOMIC DNA]</scope>
    <source>
        <strain evidence="25 26">JCM 30562</strain>
    </source>
</reference>
<dbReference type="Proteomes" id="UP000318578">
    <property type="component" value="Unassembled WGS sequence"/>
</dbReference>
<evidence type="ECO:0000256" key="8">
    <source>
        <dbReference type="ARBA" id="ARBA00022832"/>
    </source>
</evidence>
<comment type="catalytic activity">
    <reaction evidence="19">
        <text>octanoyl-CoA + H2O = octanoate + CoA + H(+)</text>
        <dbReference type="Rhea" id="RHEA:30143"/>
        <dbReference type="ChEBI" id="CHEBI:15377"/>
        <dbReference type="ChEBI" id="CHEBI:15378"/>
        <dbReference type="ChEBI" id="CHEBI:25646"/>
        <dbReference type="ChEBI" id="CHEBI:57287"/>
        <dbReference type="ChEBI" id="CHEBI:57386"/>
    </reaction>
    <physiologicalReaction direction="left-to-right" evidence="19">
        <dbReference type="Rhea" id="RHEA:30144"/>
    </physiologicalReaction>
</comment>
<dbReference type="GO" id="GO:0016020">
    <property type="term" value="C:membrane"/>
    <property type="evidence" value="ECO:0007669"/>
    <property type="project" value="UniProtKB-SubCell"/>
</dbReference>
<comment type="catalytic activity">
    <reaction evidence="21">
        <text>decanoyl-CoA + H2O = decanoate + CoA + H(+)</text>
        <dbReference type="Rhea" id="RHEA:40059"/>
        <dbReference type="ChEBI" id="CHEBI:15377"/>
        <dbReference type="ChEBI" id="CHEBI:15378"/>
        <dbReference type="ChEBI" id="CHEBI:27689"/>
        <dbReference type="ChEBI" id="CHEBI:57287"/>
        <dbReference type="ChEBI" id="CHEBI:61430"/>
    </reaction>
    <physiologicalReaction direction="left-to-right" evidence="21">
        <dbReference type="Rhea" id="RHEA:40060"/>
    </physiologicalReaction>
</comment>
<keyword evidence="26" id="KW-1185">Reference proteome</keyword>
<comment type="catalytic activity">
    <reaction evidence="14">
        <text>(9Z)-octadecenoyl-CoA + H2O = (9Z)-octadecenoate + CoA + H(+)</text>
        <dbReference type="Rhea" id="RHEA:40139"/>
        <dbReference type="ChEBI" id="CHEBI:15377"/>
        <dbReference type="ChEBI" id="CHEBI:15378"/>
        <dbReference type="ChEBI" id="CHEBI:30823"/>
        <dbReference type="ChEBI" id="CHEBI:57287"/>
        <dbReference type="ChEBI" id="CHEBI:57387"/>
    </reaction>
    <physiologicalReaction direction="left-to-right" evidence="14">
        <dbReference type="Rhea" id="RHEA:40140"/>
    </physiologicalReaction>
</comment>
<comment type="similarity">
    <text evidence="15">Belongs to the THEM4/THEM5 thioesterase family.</text>
</comment>
<dbReference type="InterPro" id="IPR029069">
    <property type="entry name" value="HotDog_dom_sf"/>
</dbReference>
<keyword evidence="9" id="KW-0809">Transit peptide</keyword>
<keyword evidence="4" id="KW-1003">Cell membrane</keyword>
<evidence type="ECO:0000256" key="19">
    <source>
        <dbReference type="ARBA" id="ARBA00047588"/>
    </source>
</evidence>
<name>A0A557ZSE3_9PSEU</name>
<dbReference type="InterPro" id="IPR052365">
    <property type="entry name" value="THEM4/THEM5_acyl-CoA_thioest"/>
</dbReference>
<evidence type="ECO:0000256" key="7">
    <source>
        <dbReference type="ARBA" id="ARBA00022801"/>
    </source>
</evidence>
<comment type="catalytic activity">
    <reaction evidence="22">
        <text>dodecanoyl-CoA + H2O = dodecanoate + CoA + H(+)</text>
        <dbReference type="Rhea" id="RHEA:30135"/>
        <dbReference type="ChEBI" id="CHEBI:15377"/>
        <dbReference type="ChEBI" id="CHEBI:15378"/>
        <dbReference type="ChEBI" id="CHEBI:18262"/>
        <dbReference type="ChEBI" id="CHEBI:57287"/>
        <dbReference type="ChEBI" id="CHEBI:57375"/>
    </reaction>
    <physiologicalReaction direction="left-to-right" evidence="22">
        <dbReference type="Rhea" id="RHEA:30136"/>
    </physiologicalReaction>
</comment>
<evidence type="ECO:0000256" key="23">
    <source>
        <dbReference type="ARBA" id="ARBA00048180"/>
    </source>
</evidence>
<feature type="domain" description="Thioesterase" evidence="24">
    <location>
        <begin position="89"/>
        <end position="145"/>
    </location>
</feature>
<comment type="catalytic activity">
    <reaction evidence="20">
        <text>hexadecanoyl-CoA + H2O = hexadecanoate + CoA + H(+)</text>
        <dbReference type="Rhea" id="RHEA:16645"/>
        <dbReference type="ChEBI" id="CHEBI:7896"/>
        <dbReference type="ChEBI" id="CHEBI:15377"/>
        <dbReference type="ChEBI" id="CHEBI:15378"/>
        <dbReference type="ChEBI" id="CHEBI:57287"/>
        <dbReference type="ChEBI" id="CHEBI:57379"/>
        <dbReference type="EC" id="3.1.2.2"/>
    </reaction>
    <physiologicalReaction direction="left-to-right" evidence="20">
        <dbReference type="Rhea" id="RHEA:16646"/>
    </physiologicalReaction>
</comment>
<keyword evidence="10" id="KW-0443">Lipid metabolism</keyword>
<comment type="catalytic activity">
    <reaction evidence="13">
        <text>(5Z,8Z,11Z,14Z)-eicosatetraenoyl-CoA + H2O = (5Z,8Z,11Z,14Z)-eicosatetraenoate + CoA + H(+)</text>
        <dbReference type="Rhea" id="RHEA:40151"/>
        <dbReference type="ChEBI" id="CHEBI:15377"/>
        <dbReference type="ChEBI" id="CHEBI:15378"/>
        <dbReference type="ChEBI" id="CHEBI:32395"/>
        <dbReference type="ChEBI" id="CHEBI:57287"/>
        <dbReference type="ChEBI" id="CHEBI:57368"/>
    </reaction>
    <physiologicalReaction direction="left-to-right" evidence="13">
        <dbReference type="Rhea" id="RHEA:40152"/>
    </physiologicalReaction>
</comment>
<keyword evidence="11" id="KW-0472">Membrane</keyword>
<evidence type="ECO:0000313" key="25">
    <source>
        <dbReference type="EMBL" id="TVT14940.1"/>
    </source>
</evidence>
<evidence type="ECO:0000313" key="26">
    <source>
        <dbReference type="Proteomes" id="UP000318578"/>
    </source>
</evidence>
<evidence type="ECO:0000256" key="9">
    <source>
        <dbReference type="ARBA" id="ARBA00022946"/>
    </source>
</evidence>
<keyword evidence="6" id="KW-0053">Apoptosis</keyword>
<protein>
    <recommendedName>
        <fullName evidence="17">Acyl-coenzyme A thioesterase THEM4</fullName>
        <ecNumber evidence="16">3.1.2.2</ecNumber>
    </recommendedName>
    <alternativeName>
        <fullName evidence="18">Thioesterase superfamily member 4</fullName>
    </alternativeName>
</protein>
<dbReference type="AlphaFoldDB" id="A0A557ZSE3"/>
<dbReference type="GO" id="GO:0006631">
    <property type="term" value="P:fatty acid metabolic process"/>
    <property type="evidence" value="ECO:0007669"/>
    <property type="project" value="UniProtKB-KW"/>
</dbReference>
<evidence type="ECO:0000256" key="22">
    <source>
        <dbReference type="ARBA" id="ARBA00048074"/>
    </source>
</evidence>
<dbReference type="EMBL" id="VJZA01000126">
    <property type="protein sequence ID" value="TVT14940.1"/>
    <property type="molecule type" value="Genomic_DNA"/>
</dbReference>
<evidence type="ECO:0000256" key="5">
    <source>
        <dbReference type="ARBA" id="ARBA00022490"/>
    </source>
</evidence>
<dbReference type="CDD" id="cd03443">
    <property type="entry name" value="PaaI_thioesterase"/>
    <property type="match status" value="1"/>
</dbReference>
<accession>A0A557ZSE3</accession>
<dbReference type="Gene3D" id="3.10.129.10">
    <property type="entry name" value="Hotdog Thioesterase"/>
    <property type="match status" value="1"/>
</dbReference>
<evidence type="ECO:0000256" key="18">
    <source>
        <dbReference type="ARBA" id="ARBA00043210"/>
    </source>
</evidence>
<dbReference type="EC" id="3.1.2.2" evidence="16"/>
<keyword evidence="12" id="KW-0966">Cell projection</keyword>
<evidence type="ECO:0000256" key="20">
    <source>
        <dbReference type="ARBA" id="ARBA00047734"/>
    </source>
</evidence>
<dbReference type="GO" id="GO:0016787">
    <property type="term" value="F:hydrolase activity"/>
    <property type="evidence" value="ECO:0007669"/>
    <property type="project" value="UniProtKB-KW"/>
</dbReference>
<evidence type="ECO:0000259" key="24">
    <source>
        <dbReference type="Pfam" id="PF03061"/>
    </source>
</evidence>
<organism evidence="25 26">
    <name type="scientific">Amycolatopsis acidiphila</name>
    <dbReference type="NCBI Taxonomy" id="715473"/>
    <lineage>
        <taxon>Bacteria</taxon>
        <taxon>Bacillati</taxon>
        <taxon>Actinomycetota</taxon>
        <taxon>Actinomycetes</taxon>
        <taxon>Pseudonocardiales</taxon>
        <taxon>Pseudonocardiaceae</taxon>
        <taxon>Amycolatopsis</taxon>
    </lineage>
</organism>
<keyword evidence="7" id="KW-0378">Hydrolase</keyword>
<evidence type="ECO:0000256" key="16">
    <source>
        <dbReference type="ARBA" id="ARBA00038848"/>
    </source>
</evidence>
<evidence type="ECO:0000256" key="6">
    <source>
        <dbReference type="ARBA" id="ARBA00022703"/>
    </source>
</evidence>
<comment type="subcellular location">
    <subcellularLocation>
        <location evidence="3">Cell projection</location>
        <location evidence="3">Ruffle membrane</location>
    </subcellularLocation>
    <subcellularLocation>
        <location evidence="2">Cytoplasm</location>
    </subcellularLocation>
    <subcellularLocation>
        <location evidence="1">Membrane</location>
        <topology evidence="1">Peripheral membrane protein</topology>
    </subcellularLocation>
</comment>